<dbReference type="InterPro" id="IPR011256">
    <property type="entry name" value="Reg_factor_effector_dom_sf"/>
</dbReference>
<dbReference type="Gene3D" id="3.20.80.10">
    <property type="entry name" value="Regulatory factor, effector binding domain"/>
    <property type="match status" value="1"/>
</dbReference>
<dbReference type="AlphaFoldDB" id="A0A543GHT9"/>
<sequence>MTMNLAVEEWSAQPYVAIRRTITMQTFPEIADRLAEVFGWLAARGIAPAGAPFFRYLVIDMEHELDVEAGVPVAAPVDGEGDVFAGVLPAGRYAVTTHVGHPDELIAVTGAFQDEAAAQGLRWDATETERGTRWGCRLELLHTHPAEQPDMNKWETKLAFRLAD</sequence>
<comment type="caution">
    <text evidence="2">The sequence shown here is derived from an EMBL/GenBank/DDBJ whole genome shotgun (WGS) entry which is preliminary data.</text>
</comment>
<dbReference type="SUPFAM" id="SSF55136">
    <property type="entry name" value="Probable bacterial effector-binding domain"/>
    <property type="match status" value="1"/>
</dbReference>
<keyword evidence="3" id="KW-1185">Reference proteome</keyword>
<accession>A0A543GHT9</accession>
<dbReference type="InterPro" id="IPR010499">
    <property type="entry name" value="AraC_E-bd"/>
</dbReference>
<proteinExistence type="predicted"/>
<gene>
    <name evidence="2" type="ORF">FB388_3047</name>
</gene>
<protein>
    <submittedName>
        <fullName evidence="2">Effector-binding domain-containing protein</fullName>
    </submittedName>
</protein>
<reference evidence="2 3" key="1">
    <citation type="submission" date="2019-06" db="EMBL/GenBank/DDBJ databases">
        <title>Sequencing the genomes of 1000 actinobacteria strains.</title>
        <authorList>
            <person name="Klenk H.-P."/>
        </authorList>
    </citation>
    <scope>NUCLEOTIDE SEQUENCE [LARGE SCALE GENOMIC DNA]</scope>
    <source>
        <strain evidence="2 3">DSM 45511</strain>
    </source>
</reference>
<name>A0A543GHT9_9PSEU</name>
<dbReference type="SMART" id="SM00871">
    <property type="entry name" value="AraC_E_bind"/>
    <property type="match status" value="1"/>
</dbReference>
<organism evidence="2 3">
    <name type="scientific">Pseudonocardia cypriaca</name>
    <dbReference type="NCBI Taxonomy" id="882449"/>
    <lineage>
        <taxon>Bacteria</taxon>
        <taxon>Bacillati</taxon>
        <taxon>Actinomycetota</taxon>
        <taxon>Actinomycetes</taxon>
        <taxon>Pseudonocardiales</taxon>
        <taxon>Pseudonocardiaceae</taxon>
        <taxon>Pseudonocardia</taxon>
    </lineage>
</organism>
<dbReference type="RefSeq" id="WP_246121946.1">
    <property type="nucleotide sequence ID" value="NZ_VFPH01000001.1"/>
</dbReference>
<evidence type="ECO:0000313" key="2">
    <source>
        <dbReference type="EMBL" id="TQM45647.1"/>
    </source>
</evidence>
<dbReference type="EMBL" id="VFPH01000001">
    <property type="protein sequence ID" value="TQM45647.1"/>
    <property type="molecule type" value="Genomic_DNA"/>
</dbReference>
<dbReference type="Pfam" id="PF06445">
    <property type="entry name" value="GyrI-like"/>
    <property type="match status" value="1"/>
</dbReference>
<dbReference type="InterPro" id="IPR029442">
    <property type="entry name" value="GyrI-like"/>
</dbReference>
<evidence type="ECO:0000313" key="3">
    <source>
        <dbReference type="Proteomes" id="UP000319818"/>
    </source>
</evidence>
<evidence type="ECO:0000259" key="1">
    <source>
        <dbReference type="SMART" id="SM00871"/>
    </source>
</evidence>
<feature type="domain" description="AraC effector-binding" evidence="1">
    <location>
        <begin position="3"/>
        <end position="163"/>
    </location>
</feature>
<dbReference type="Proteomes" id="UP000319818">
    <property type="component" value="Unassembled WGS sequence"/>
</dbReference>